<dbReference type="EMBL" id="JACBAZ010000014">
    <property type="protein sequence ID" value="NWK57553.1"/>
    <property type="molecule type" value="Genomic_DNA"/>
</dbReference>
<evidence type="ECO:0000313" key="2">
    <source>
        <dbReference type="Proteomes" id="UP000557872"/>
    </source>
</evidence>
<evidence type="ECO:0000313" key="1">
    <source>
        <dbReference type="EMBL" id="NWK57553.1"/>
    </source>
</evidence>
<dbReference type="Proteomes" id="UP000557872">
    <property type="component" value="Unassembled WGS sequence"/>
</dbReference>
<name>A0A851GJ63_9BACT</name>
<organism evidence="1 2">
    <name type="scientific">Oceaniferula marina</name>
    <dbReference type="NCBI Taxonomy" id="2748318"/>
    <lineage>
        <taxon>Bacteria</taxon>
        <taxon>Pseudomonadati</taxon>
        <taxon>Verrucomicrobiota</taxon>
        <taxon>Verrucomicrobiia</taxon>
        <taxon>Verrucomicrobiales</taxon>
        <taxon>Verrucomicrobiaceae</taxon>
        <taxon>Oceaniferula</taxon>
    </lineage>
</organism>
<reference evidence="1 2" key="1">
    <citation type="submission" date="2020-07" db="EMBL/GenBank/DDBJ databases">
        <title>Roseicoccus Jingziensis gen. nov., sp. nov., isolated from coastal seawater.</title>
        <authorList>
            <person name="Feng X."/>
        </authorList>
    </citation>
    <scope>NUCLEOTIDE SEQUENCE [LARGE SCALE GENOMIC DNA]</scope>
    <source>
        <strain evidence="1 2">N1E253</strain>
    </source>
</reference>
<proteinExistence type="predicted"/>
<sequence>MIYAQLIGKSYCFMLGKSQKKGSVSIEKVAQWLSLRVVEMRSIEAPLTYAIKNMLHEKRHRKPLAERAKSLF</sequence>
<accession>A0A851GJ63</accession>
<protein>
    <submittedName>
        <fullName evidence="1">Uncharacterized protein</fullName>
    </submittedName>
</protein>
<keyword evidence="2" id="KW-1185">Reference proteome</keyword>
<comment type="caution">
    <text evidence="1">The sequence shown here is derived from an EMBL/GenBank/DDBJ whole genome shotgun (WGS) entry which is preliminary data.</text>
</comment>
<dbReference type="AlphaFoldDB" id="A0A851GJ63"/>
<gene>
    <name evidence="1" type="ORF">HW115_18185</name>
</gene>